<reference evidence="2 3" key="1">
    <citation type="submission" date="2009-11" db="EMBL/GenBank/DDBJ databases">
        <title>Annotation of Allomyces macrogynus ATCC 38327.</title>
        <authorList>
            <consortium name="The Broad Institute Genome Sequencing Platform"/>
            <person name="Russ C."/>
            <person name="Cuomo C."/>
            <person name="Burger G."/>
            <person name="Gray M.W."/>
            <person name="Holland P.W.H."/>
            <person name="King N."/>
            <person name="Lang F.B.F."/>
            <person name="Roger A.J."/>
            <person name="Ruiz-Trillo I."/>
            <person name="Young S.K."/>
            <person name="Zeng Q."/>
            <person name="Gargeya S."/>
            <person name="Fitzgerald M."/>
            <person name="Haas B."/>
            <person name="Abouelleil A."/>
            <person name="Alvarado L."/>
            <person name="Arachchi H.M."/>
            <person name="Berlin A."/>
            <person name="Chapman S.B."/>
            <person name="Gearin G."/>
            <person name="Goldberg J."/>
            <person name="Griggs A."/>
            <person name="Gujja S."/>
            <person name="Hansen M."/>
            <person name="Heiman D."/>
            <person name="Howarth C."/>
            <person name="Larimer J."/>
            <person name="Lui A."/>
            <person name="MacDonald P.J.P."/>
            <person name="McCowen C."/>
            <person name="Montmayeur A."/>
            <person name="Murphy C."/>
            <person name="Neiman D."/>
            <person name="Pearson M."/>
            <person name="Priest M."/>
            <person name="Roberts A."/>
            <person name="Saif S."/>
            <person name="Shea T."/>
            <person name="Sisk P."/>
            <person name="Stolte C."/>
            <person name="Sykes S."/>
            <person name="Wortman J."/>
            <person name="Nusbaum C."/>
            <person name="Birren B."/>
        </authorList>
    </citation>
    <scope>NUCLEOTIDE SEQUENCE [LARGE SCALE GENOMIC DNA]</scope>
    <source>
        <strain evidence="2 3">ATCC 38327</strain>
    </source>
</reference>
<dbReference type="AlphaFoldDB" id="A0A0L0SIQ6"/>
<gene>
    <name evidence="2" type="ORF">AMAG_07583</name>
</gene>
<dbReference type="Gene3D" id="1.20.1270.60">
    <property type="entry name" value="Arfaptin homology (AH) domain/BAR domain"/>
    <property type="match status" value="1"/>
</dbReference>
<organism evidence="2 3">
    <name type="scientific">Allomyces macrogynus (strain ATCC 38327)</name>
    <name type="common">Allomyces javanicus var. macrogynus</name>
    <dbReference type="NCBI Taxonomy" id="578462"/>
    <lineage>
        <taxon>Eukaryota</taxon>
        <taxon>Fungi</taxon>
        <taxon>Fungi incertae sedis</taxon>
        <taxon>Blastocladiomycota</taxon>
        <taxon>Blastocladiomycetes</taxon>
        <taxon>Blastocladiales</taxon>
        <taxon>Blastocladiaceae</taxon>
        <taxon>Allomyces</taxon>
    </lineage>
</organism>
<keyword evidence="3" id="KW-1185">Reference proteome</keyword>
<dbReference type="VEuPathDB" id="FungiDB:AMAG_07583"/>
<dbReference type="Proteomes" id="UP000054350">
    <property type="component" value="Unassembled WGS sequence"/>
</dbReference>
<reference evidence="3" key="2">
    <citation type="submission" date="2009-11" db="EMBL/GenBank/DDBJ databases">
        <title>The Genome Sequence of Allomyces macrogynus strain ATCC 38327.</title>
        <authorList>
            <consortium name="The Broad Institute Genome Sequencing Platform"/>
            <person name="Russ C."/>
            <person name="Cuomo C."/>
            <person name="Shea T."/>
            <person name="Young S.K."/>
            <person name="Zeng Q."/>
            <person name="Koehrsen M."/>
            <person name="Haas B."/>
            <person name="Borodovsky M."/>
            <person name="Guigo R."/>
            <person name="Alvarado L."/>
            <person name="Berlin A."/>
            <person name="Borenstein D."/>
            <person name="Chen Z."/>
            <person name="Engels R."/>
            <person name="Freedman E."/>
            <person name="Gellesch M."/>
            <person name="Goldberg J."/>
            <person name="Griggs A."/>
            <person name="Gujja S."/>
            <person name="Heiman D."/>
            <person name="Hepburn T."/>
            <person name="Howarth C."/>
            <person name="Jen D."/>
            <person name="Larson L."/>
            <person name="Lewis B."/>
            <person name="Mehta T."/>
            <person name="Park D."/>
            <person name="Pearson M."/>
            <person name="Roberts A."/>
            <person name="Saif S."/>
            <person name="Shenoy N."/>
            <person name="Sisk P."/>
            <person name="Stolte C."/>
            <person name="Sykes S."/>
            <person name="Walk T."/>
            <person name="White J."/>
            <person name="Yandava C."/>
            <person name="Burger G."/>
            <person name="Gray M.W."/>
            <person name="Holland P.W.H."/>
            <person name="King N."/>
            <person name="Lang F.B.F."/>
            <person name="Roger A.J."/>
            <person name="Ruiz-Trillo I."/>
            <person name="Lander E."/>
            <person name="Nusbaum C."/>
        </authorList>
    </citation>
    <scope>NUCLEOTIDE SEQUENCE [LARGE SCALE GENOMIC DNA]</scope>
    <source>
        <strain evidence="3">ATCC 38327</strain>
    </source>
</reference>
<protein>
    <recommendedName>
        <fullName evidence="4">IMD domain-containing protein</fullName>
    </recommendedName>
</protein>
<feature type="compositionally biased region" description="Pro residues" evidence="1">
    <location>
        <begin position="362"/>
        <end position="372"/>
    </location>
</feature>
<dbReference type="OrthoDB" id="5585406at2759"/>
<accession>A0A0L0SIQ6</accession>
<evidence type="ECO:0008006" key="4">
    <source>
        <dbReference type="Google" id="ProtNLM"/>
    </source>
</evidence>
<feature type="region of interest" description="Disordered" evidence="1">
    <location>
        <begin position="437"/>
        <end position="464"/>
    </location>
</feature>
<name>A0A0L0SIQ6_ALLM3</name>
<dbReference type="EMBL" id="GG745340">
    <property type="protein sequence ID" value="KNE62357.1"/>
    <property type="molecule type" value="Genomic_DNA"/>
</dbReference>
<evidence type="ECO:0000313" key="2">
    <source>
        <dbReference type="EMBL" id="KNE62357.1"/>
    </source>
</evidence>
<sequence length="543" mass="57747">MWPSTPARHPPAPVAAPVATAAHSINHPALPVIATVSTTEINDAKHAYKDMLRAASDMHVAMRALAQKTRDFAAALHDFAHAVPGSVVTPTVGRGDWSDDDVDDDGAGLGVRKYATLQTLLANGLESSADKLEADFIGKLKTNYAQHKNNIKANAEHYRAARDLHARQTKGLEKAMAESKKGLGANLLSSHRGSFSFSTAPHRHAATEPTDANEKYRETVHELARMATGLEIIKNHHFDSIMAEERRNLTYVSARCAEALALQCDLVWGKAYTFTFNAMEQWRARAPPSPSTLAHAARHHCASPSFGPAAGHHHRHHHHRGRSASNATQCAAARIAAACDAAEAGMPALTAIPTAYAGVPLPPPHSPAPATPITPGRAGARHRRGMSIATLRETLFPSTAANGQGNAMPQQPPSTPLARPKTPVFMHALGSAASLHQDNHHQHHRLSGVASPNGSGGRSRSNSMSAVYPAATAPPVVTDQDPDSYDTLVAASVAHEEAGEFRQRKWSVSTGVSVAISEYMAGHGGYAVPPMPPLPPTTMAAQR</sequence>
<feature type="compositionally biased region" description="Basic residues" evidence="1">
    <location>
        <begin position="311"/>
        <end position="322"/>
    </location>
</feature>
<feature type="region of interest" description="Disordered" evidence="1">
    <location>
        <begin position="287"/>
        <end position="326"/>
    </location>
</feature>
<evidence type="ECO:0000256" key="1">
    <source>
        <dbReference type="SAM" id="MobiDB-lite"/>
    </source>
</evidence>
<evidence type="ECO:0000313" key="3">
    <source>
        <dbReference type="Proteomes" id="UP000054350"/>
    </source>
</evidence>
<feature type="region of interest" description="Disordered" evidence="1">
    <location>
        <begin position="362"/>
        <end position="382"/>
    </location>
</feature>
<dbReference type="InterPro" id="IPR027267">
    <property type="entry name" value="AH/BAR_dom_sf"/>
</dbReference>
<proteinExistence type="predicted"/>